<name>A0A756I4J0_SALER</name>
<proteinExistence type="predicted"/>
<evidence type="ECO:0000313" key="2">
    <source>
        <dbReference type="EMBL" id="HAG0017819.1"/>
    </source>
</evidence>
<dbReference type="Pfam" id="PF18071">
    <property type="entry name" value="HMW1C_N"/>
    <property type="match status" value="1"/>
</dbReference>
<dbReference type="AlphaFoldDB" id="A0A756I4J0"/>
<feature type="non-terminal residue" evidence="2">
    <location>
        <position position="124"/>
    </location>
</feature>
<reference evidence="2" key="1">
    <citation type="journal article" date="2018" name="Genome Biol.">
        <title>SKESA: strategic k-mer extension for scrupulous assemblies.</title>
        <authorList>
            <person name="Souvorov A."/>
            <person name="Agarwala R."/>
            <person name="Lipman D.J."/>
        </authorList>
    </citation>
    <scope>NUCLEOTIDE SEQUENCE</scope>
    <source>
        <strain evidence="2">MA.CK_00/00002125</strain>
    </source>
</reference>
<comment type="caution">
    <text evidence="2">The sequence shown here is derived from an EMBL/GenBank/DDBJ whole genome shotgun (WGS) entry which is preliminary data.</text>
</comment>
<gene>
    <name evidence="2" type="ORF">G8O67_005215</name>
</gene>
<feature type="domain" description="HMW1C N-terminal" evidence="1">
    <location>
        <begin position="25"/>
        <end position="123"/>
    </location>
</feature>
<accession>A0A756I4J0</accession>
<dbReference type="EMBL" id="DAAWYJ010000042">
    <property type="protein sequence ID" value="HAG0017819.1"/>
    <property type="molecule type" value="Genomic_DNA"/>
</dbReference>
<protein>
    <recommendedName>
        <fullName evidence="1">HMW1C N-terminal domain-containing protein</fullName>
    </recommendedName>
</protein>
<evidence type="ECO:0000259" key="1">
    <source>
        <dbReference type="Pfam" id="PF18071"/>
    </source>
</evidence>
<sequence>MNTDTDTGVPALSGETAPLPAVTLFNLEQFEWRVHTEQTELACRELVFLLGELDRHYGLWGDAFRAFAPGQTPAGLNRHLCTRLAGAITTLFSRPGFSISDTGYVQLMNLHRWLALIFAVSSYR</sequence>
<organism evidence="2">
    <name type="scientific">Salmonella enterica</name>
    <name type="common">Salmonella choleraesuis</name>
    <dbReference type="NCBI Taxonomy" id="28901"/>
    <lineage>
        <taxon>Bacteria</taxon>
        <taxon>Pseudomonadati</taxon>
        <taxon>Pseudomonadota</taxon>
        <taxon>Gammaproteobacteria</taxon>
        <taxon>Enterobacterales</taxon>
        <taxon>Enterobacteriaceae</taxon>
        <taxon>Salmonella</taxon>
    </lineage>
</organism>
<dbReference type="InterPro" id="IPR041109">
    <property type="entry name" value="HMW1C_N"/>
</dbReference>
<reference evidence="2" key="2">
    <citation type="submission" date="2020-02" db="EMBL/GenBank/DDBJ databases">
        <authorList>
            <consortium name="NCBI Pathogen Detection Project"/>
        </authorList>
    </citation>
    <scope>NUCLEOTIDE SEQUENCE</scope>
    <source>
        <strain evidence="2">MA.CK_00/00002125</strain>
    </source>
</reference>